<evidence type="ECO:0000259" key="2">
    <source>
        <dbReference type="Pfam" id="PF21666"/>
    </source>
</evidence>
<keyword evidence="1" id="KW-0732">Signal</keyword>
<dbReference type="Gene3D" id="3.40.50.1820">
    <property type="entry name" value="alpha/beta hydrolase"/>
    <property type="match status" value="1"/>
</dbReference>
<sequence>MLQKGAFAVALMFTATSLGQDILLPSAPGPYDVTLRTTELNDFSREELYAPNANHRRIMVSIFLPVPKGSESCESTYMPEAVANYEAQFYASVPPPYNLSLDIRPFQQQTCSVDVTHGDPDESTDQQAGRNATSFPLIFFSPGHGGLRFWCHLMMQHFSEVFYSSGMHPAYEGSHSEVLCIREVAMMKMMEMATDKENWHIDVFNDSDIDPKTDDLSHLAPRKLKRILDDDCVEYCIRELREKTKPPQKDRPDSDS</sequence>
<evidence type="ECO:0000256" key="1">
    <source>
        <dbReference type="SAM" id="SignalP"/>
    </source>
</evidence>
<feature type="domain" description="DUF4246" evidence="2">
    <location>
        <begin position="156"/>
        <end position="207"/>
    </location>
</feature>
<reference evidence="3 4" key="1">
    <citation type="journal article" date="2014" name="BMC Genomics">
        <title>Comparative genome sequencing reveals chemotype-specific gene clusters in the toxigenic black mold Stachybotrys.</title>
        <authorList>
            <person name="Semeiks J."/>
            <person name="Borek D."/>
            <person name="Otwinowski Z."/>
            <person name="Grishin N.V."/>
        </authorList>
    </citation>
    <scope>NUCLEOTIDE SEQUENCE [LARGE SCALE GENOMIC DNA]</scope>
    <source>
        <strain evidence="4">CBS 109288 / IBT 7711</strain>
    </source>
</reference>
<feature type="signal peptide" evidence="1">
    <location>
        <begin position="1"/>
        <end position="19"/>
    </location>
</feature>
<accession>A0A084BAW3</accession>
<dbReference type="EMBL" id="KL647495">
    <property type="protein sequence ID" value="KEY74692.1"/>
    <property type="molecule type" value="Genomic_DNA"/>
</dbReference>
<evidence type="ECO:0000313" key="4">
    <source>
        <dbReference type="Proteomes" id="UP000028045"/>
    </source>
</evidence>
<proteinExistence type="predicted"/>
<organism evidence="3 4">
    <name type="scientific">Stachybotrys chartarum (strain CBS 109288 / IBT 7711)</name>
    <name type="common">Toxic black mold</name>
    <name type="synonym">Stilbospora chartarum</name>
    <dbReference type="NCBI Taxonomy" id="1280523"/>
    <lineage>
        <taxon>Eukaryota</taxon>
        <taxon>Fungi</taxon>
        <taxon>Dikarya</taxon>
        <taxon>Ascomycota</taxon>
        <taxon>Pezizomycotina</taxon>
        <taxon>Sordariomycetes</taxon>
        <taxon>Hypocreomycetidae</taxon>
        <taxon>Hypocreales</taxon>
        <taxon>Stachybotryaceae</taxon>
        <taxon>Stachybotrys</taxon>
    </lineage>
</organism>
<dbReference type="HOGENOM" id="CLU_950524_0_0_1"/>
<dbReference type="AlphaFoldDB" id="A0A084BAW3"/>
<evidence type="ECO:0000313" key="3">
    <source>
        <dbReference type="EMBL" id="KEY74692.1"/>
    </source>
</evidence>
<gene>
    <name evidence="3" type="ORF">S7711_05444</name>
</gene>
<name>A0A084BAW3_STACB</name>
<dbReference type="InterPro" id="IPR029058">
    <property type="entry name" value="AB_hydrolase_fold"/>
</dbReference>
<dbReference type="InterPro" id="IPR049207">
    <property type="entry name" value="DUF4246_N"/>
</dbReference>
<dbReference type="Proteomes" id="UP000028045">
    <property type="component" value="Unassembled WGS sequence"/>
</dbReference>
<feature type="chain" id="PRO_5001771934" description="DUF4246 domain-containing protein" evidence="1">
    <location>
        <begin position="20"/>
        <end position="256"/>
    </location>
</feature>
<protein>
    <recommendedName>
        <fullName evidence="2">DUF4246 domain-containing protein</fullName>
    </recommendedName>
</protein>
<dbReference type="Pfam" id="PF21666">
    <property type="entry name" value="DUF4246_N"/>
    <property type="match status" value="1"/>
</dbReference>
<keyword evidence="4" id="KW-1185">Reference proteome</keyword>